<evidence type="ECO:0000313" key="1">
    <source>
        <dbReference type="EMBL" id="MBY77214.1"/>
    </source>
</evidence>
<dbReference type="EMBL" id="GGMS01008011">
    <property type="protein sequence ID" value="MBY77214.1"/>
    <property type="molecule type" value="Transcribed_RNA"/>
</dbReference>
<reference evidence="1" key="1">
    <citation type="submission" date="2018-04" db="EMBL/GenBank/DDBJ databases">
        <title>Transcriptome assembly of Sipha flava.</title>
        <authorList>
            <person name="Scully E.D."/>
            <person name="Geib S.M."/>
            <person name="Palmer N.A."/>
            <person name="Koch K."/>
            <person name="Bradshaw J."/>
            <person name="Heng-Moss T."/>
            <person name="Sarath G."/>
        </authorList>
    </citation>
    <scope>NUCLEOTIDE SEQUENCE</scope>
</reference>
<proteinExistence type="predicted"/>
<organism evidence="1">
    <name type="scientific">Sipha flava</name>
    <name type="common">yellow sugarcane aphid</name>
    <dbReference type="NCBI Taxonomy" id="143950"/>
    <lineage>
        <taxon>Eukaryota</taxon>
        <taxon>Metazoa</taxon>
        <taxon>Ecdysozoa</taxon>
        <taxon>Arthropoda</taxon>
        <taxon>Hexapoda</taxon>
        <taxon>Insecta</taxon>
        <taxon>Pterygota</taxon>
        <taxon>Neoptera</taxon>
        <taxon>Paraneoptera</taxon>
        <taxon>Hemiptera</taxon>
        <taxon>Sternorrhyncha</taxon>
        <taxon>Aphidomorpha</taxon>
        <taxon>Aphidoidea</taxon>
        <taxon>Aphididae</taxon>
        <taxon>Sipha</taxon>
    </lineage>
</organism>
<name>A0A2S2QHL8_9HEMI</name>
<protein>
    <submittedName>
        <fullName evidence="1">Uncharacterized protein</fullName>
    </submittedName>
</protein>
<gene>
    <name evidence="1" type="ORF">g.61729</name>
</gene>
<accession>A0A2S2QHL8</accession>
<sequence>MIYFEKIKHHLQHVTVDQLNFYTKKKQKIILVKEIDKEIKSLIPIEIMIKNISVPLNCTLVMTMVYGKVINNLTDTSSQRCFICNCGLKNMNDLKNIQKFTIREDNLKYGLSTLYA</sequence>
<dbReference type="AlphaFoldDB" id="A0A2S2QHL8"/>